<feature type="region of interest" description="Disordered" evidence="11">
    <location>
        <begin position="860"/>
        <end position="898"/>
    </location>
</feature>
<feature type="region of interest" description="Disordered" evidence="11">
    <location>
        <begin position="756"/>
        <end position="785"/>
    </location>
</feature>
<feature type="region of interest" description="Disordered" evidence="11">
    <location>
        <begin position="1449"/>
        <end position="1491"/>
    </location>
</feature>
<feature type="region of interest" description="Disordered" evidence="11">
    <location>
        <begin position="462"/>
        <end position="497"/>
    </location>
</feature>
<dbReference type="GO" id="GO:0005694">
    <property type="term" value="C:chromosome"/>
    <property type="evidence" value="ECO:0007669"/>
    <property type="project" value="UniProtKB-SubCell"/>
</dbReference>
<accession>A0AAD7LW90</accession>
<evidence type="ECO:0000256" key="11">
    <source>
        <dbReference type="SAM" id="MobiDB-lite"/>
    </source>
</evidence>
<keyword evidence="10" id="KW-0539">Nucleus</keyword>
<feature type="compositionally biased region" description="Polar residues" evidence="11">
    <location>
        <begin position="1479"/>
        <end position="1491"/>
    </location>
</feature>
<dbReference type="SMART" id="SM00570">
    <property type="entry name" value="AWS"/>
    <property type="match status" value="1"/>
</dbReference>
<gene>
    <name evidence="16" type="ORF">O6P43_015128</name>
</gene>
<dbReference type="SMART" id="SM00317">
    <property type="entry name" value="SET"/>
    <property type="match status" value="1"/>
</dbReference>
<dbReference type="Pfam" id="PF00856">
    <property type="entry name" value="SET"/>
    <property type="match status" value="1"/>
</dbReference>
<dbReference type="InterPro" id="IPR006560">
    <property type="entry name" value="AWS_dom"/>
</dbReference>
<dbReference type="PANTHER" id="PTHR22884">
    <property type="entry name" value="SET DOMAIN PROTEINS"/>
    <property type="match status" value="1"/>
</dbReference>
<dbReference type="GO" id="GO:0046975">
    <property type="term" value="F:histone H3K36 methyltransferase activity"/>
    <property type="evidence" value="ECO:0007669"/>
    <property type="project" value="InterPro"/>
</dbReference>
<evidence type="ECO:0000259" key="15">
    <source>
        <dbReference type="PROSITE" id="PS51215"/>
    </source>
</evidence>
<evidence type="ECO:0000256" key="5">
    <source>
        <dbReference type="ARBA" id="ARBA00022679"/>
    </source>
</evidence>
<dbReference type="CDD" id="cd19172">
    <property type="entry name" value="SET_SETD2"/>
    <property type="match status" value="1"/>
</dbReference>
<evidence type="ECO:0000256" key="8">
    <source>
        <dbReference type="ARBA" id="ARBA00022771"/>
    </source>
</evidence>
<keyword evidence="8" id="KW-0863">Zinc-finger</keyword>
<evidence type="ECO:0000259" key="12">
    <source>
        <dbReference type="PROSITE" id="PS50280"/>
    </source>
</evidence>
<dbReference type="PROSITE" id="PS51050">
    <property type="entry name" value="ZF_CW"/>
    <property type="match status" value="1"/>
</dbReference>
<dbReference type="Proteomes" id="UP001163823">
    <property type="component" value="Chromosome 6"/>
</dbReference>
<evidence type="ECO:0000256" key="6">
    <source>
        <dbReference type="ARBA" id="ARBA00022691"/>
    </source>
</evidence>
<proteinExistence type="predicted"/>
<dbReference type="SUPFAM" id="SSF82199">
    <property type="entry name" value="SET domain"/>
    <property type="match status" value="1"/>
</dbReference>
<dbReference type="Gene3D" id="3.30.40.100">
    <property type="match status" value="1"/>
</dbReference>
<feature type="domain" description="Post-SET" evidence="13">
    <location>
        <begin position="1259"/>
        <end position="1275"/>
    </location>
</feature>
<name>A0AAD7LW90_QUISA</name>
<evidence type="ECO:0000313" key="17">
    <source>
        <dbReference type="Proteomes" id="UP001163823"/>
    </source>
</evidence>
<feature type="domain" description="CW-type" evidence="14">
    <location>
        <begin position="968"/>
        <end position="1022"/>
    </location>
</feature>
<evidence type="ECO:0000259" key="13">
    <source>
        <dbReference type="PROSITE" id="PS50868"/>
    </source>
</evidence>
<feature type="domain" description="AWS" evidence="15">
    <location>
        <begin position="1082"/>
        <end position="1132"/>
    </location>
</feature>
<feature type="region of interest" description="Disordered" evidence="11">
    <location>
        <begin position="1685"/>
        <end position="1777"/>
    </location>
</feature>
<dbReference type="FunFam" id="2.170.270.10:FF:000035">
    <property type="entry name" value="Histone-lysine N-methyltransferase"/>
    <property type="match status" value="1"/>
</dbReference>
<feature type="compositionally biased region" description="Polar residues" evidence="11">
    <location>
        <begin position="1690"/>
        <end position="1700"/>
    </location>
</feature>
<dbReference type="SMART" id="SM00508">
    <property type="entry name" value="PostSET"/>
    <property type="match status" value="1"/>
</dbReference>
<dbReference type="Gene3D" id="2.170.270.10">
    <property type="entry name" value="SET domain"/>
    <property type="match status" value="1"/>
</dbReference>
<feature type="compositionally biased region" description="Basic residues" evidence="11">
    <location>
        <begin position="469"/>
        <end position="490"/>
    </location>
</feature>
<dbReference type="Pfam" id="PF07496">
    <property type="entry name" value="zf-CW"/>
    <property type="match status" value="1"/>
</dbReference>
<keyword evidence="4" id="KW-0489">Methyltransferase</keyword>
<dbReference type="EMBL" id="JARAOO010000006">
    <property type="protein sequence ID" value="KAJ7965499.1"/>
    <property type="molecule type" value="Genomic_DNA"/>
</dbReference>
<dbReference type="KEGG" id="qsa:O6P43_015128"/>
<dbReference type="PROSITE" id="PS50868">
    <property type="entry name" value="POST_SET"/>
    <property type="match status" value="1"/>
</dbReference>
<feature type="domain" description="SET" evidence="12">
    <location>
        <begin position="1134"/>
        <end position="1251"/>
    </location>
</feature>
<sequence>MGSYENSAIVDNPSGGSVIEQHICSNFPVHNSCSEVAYNVLDSNLHHSNVPETCMDFPKGDYNGFLSSDHPKEFSIASKDGFVYESENADNMAFEKMLISECGICLSGHCSHISGCHLESDELFFEKGQSRGEDDHAVDSVFTFVDDSAKCCTQDGEQNHDKSNTDSTAGWSLAVSEKKSEGVTDLLTDSCNQISQGFQIPLEEAVPISSFPVYCPQQNEPEEDVKRSADPLLNDVNKSDSLNGTEADTFKETYSSQDCEVPSKLLYREAGSDFYLLPHKNDCKSRDSPYEERDIDIVDIESKNHLHIQVLPSHECQRTLRDSFLVDSPSKCVQQVRSDDIDPFAENVADIMEHNVHVTEDTSTDSKSNILPEEDNTCELKDGSLESAGNCSYEESISPLFCLPSLAFTSNSSFEDVPDLLAKDDTGSRGSNCVVGKSGQTDNEGKDDVKFDCVTETKCPVIGSSSSRRNSRRNKSSHKTQMKKSARKQNNKAEVPHPCDLKINFNAARRKRSCSSKPPRSSIWGLFGDIVFEQSSGVGANHFVCHEHGEARGSRGSGKRNMNNASSSSAGSMNNHCAPTTRVRLRVKLGKEIGQSYVNILVPKVVDAVPTNSETGLVTQKVASIVEDKCGDEGAVVKFGSSKGMEEGASVLNGKLANNYIESIMEKSGEDAEVLCPADNSTGVVEAIDNKDMDSGTSPDSEVINLVPDVPVGERHEDAHDLVLPFPNGFTSVADVTISKRGKSKDHLHHADDCILEGGSPGQQLVSKAKPSKKHGRRKNMNNEHCMESFTSSTDVNTLSNLSSSKALIMEPLFLSGEIEIGASTEALKFESGADAKTTSSLDLGYGSSDLQDSKNLLAPARSMGRKLPKNITSKRAPKGKSKKKRGTACKEMEKQQKSVNKTELIGKGVADKIVCKVGNHLDRGNSAVGNDLADNIGKTDTANISAFQEVSYLDIVAGDGLGEQLPVPPRNAWVRCDDCHKWRRILADLADLIEETNCTWTCKDSKDTAFSHCSIPQEKSNAEINAELGLSDASGEEDAYDVCKNCNALEYKRPIVSQESTFTRILTNEFLHRNCKTQTIDEVMVCHCKPPPNGQLGCRDECLNRMLNIECVQGTCPCGALCSNQQFQKRNYAELLWFRCGKKGYGLRSVEDISKGQFLIEYVGEVLDMHAHETRQREYALKGHKHFYFMTLNGSEVIDASAKGNLGRFINHSCEPNCRTEKWMVNGEICIGLFAMRDIKKGEEVTFDYNYVRVLGAAAKKCYCGAPQCRGYIGGDPLKTEVIVQGDSDEEFPEPVMLTEEGEIGDGMPRTNYFDGVKMPTTRHISIDSGRLDKSITTAEKLESSTEKENSRNRTSAVSQLNSSKMELIDPKSKLQSSVQVEEISYQTEDVTSKPMPSVRQDRLIEEEISNTTSCSIERSEISSPTATRGKVLSHTIDIVRVSKSETVEDKKGTSKTLPRMKTSRSTGSVKNGKVRTNPPSAHKTQVTANRSHVLSMKPKKAVEGVSIGRFEAVQEKLTELLDGDGGISKRKDSAKGYLKLLLLTAASGDSGNGEAIQSNRDLSMILDALLKTKSRAVLIDVINKNGLRMLHNIMKQYRRDFKKIPILRKLLKVLEYLAVHKILTCDHINDDAPCHGMESFRDSILSFTEHDDKQVHQIARSFRDRWIPRHVRKLGFVDRGDGRVEFQRGSNKNRFSSSHNHRQDQDARPTEAIDCVKQPGSVTNSMGAGPQESCPAPSVGGSHTSGTKRRKRKSRWDQPAETNIDSSHSRKEQKVDLGQLDQVVSSLLHGSGEVCPGDRVVISRENSHSSGCVHDHWQQDPAIQSDEERHNIHEDVPPGFSSPLHHCLGSLNDSSNSGDLPQQNAFHSECPDAVIGHPQEKFISRLPVSYGIPFTVVQQYGTSHAEIAGSWITAPGMPFSPFPPLPPYPNNKKDPPPHPINAVTVMQPAEVGQWDTCGAAGCYLDGTTSSTTGVKRVKGTSHDLGRRYFRQQKWCNTKLDRSCPQ</sequence>
<dbReference type="InterPro" id="IPR001214">
    <property type="entry name" value="SET_dom"/>
</dbReference>
<dbReference type="InterPro" id="IPR003616">
    <property type="entry name" value="Post-SET_dom"/>
</dbReference>
<keyword evidence="17" id="KW-1185">Reference proteome</keyword>
<keyword evidence="9" id="KW-0862">Zinc</keyword>
<dbReference type="GO" id="GO:0005634">
    <property type="term" value="C:nucleus"/>
    <property type="evidence" value="ECO:0007669"/>
    <property type="project" value="UniProtKB-SubCell"/>
</dbReference>
<comment type="subcellular location">
    <subcellularLocation>
        <location evidence="2">Chromosome</location>
    </subcellularLocation>
    <subcellularLocation>
        <location evidence="1">Nucleus</location>
    </subcellularLocation>
</comment>
<evidence type="ECO:0000256" key="3">
    <source>
        <dbReference type="ARBA" id="ARBA00022454"/>
    </source>
</evidence>
<dbReference type="PROSITE" id="PS51215">
    <property type="entry name" value="AWS"/>
    <property type="match status" value="1"/>
</dbReference>
<feature type="compositionally biased region" description="Basic and acidic residues" evidence="11">
    <location>
        <begin position="1341"/>
        <end position="1353"/>
    </location>
</feature>
<evidence type="ECO:0000256" key="2">
    <source>
        <dbReference type="ARBA" id="ARBA00004286"/>
    </source>
</evidence>
<keyword evidence="6" id="KW-0949">S-adenosyl-L-methionine</keyword>
<evidence type="ECO:0000256" key="10">
    <source>
        <dbReference type="ARBA" id="ARBA00023242"/>
    </source>
</evidence>
<dbReference type="Pfam" id="PF17907">
    <property type="entry name" value="AWS"/>
    <property type="match status" value="1"/>
</dbReference>
<keyword evidence="7" id="KW-0479">Metal-binding</keyword>
<evidence type="ECO:0000256" key="9">
    <source>
        <dbReference type="ARBA" id="ARBA00022833"/>
    </source>
</evidence>
<feature type="region of interest" description="Disordered" evidence="11">
    <location>
        <begin position="549"/>
        <end position="577"/>
    </location>
</feature>
<evidence type="ECO:0000259" key="14">
    <source>
        <dbReference type="PROSITE" id="PS51050"/>
    </source>
</evidence>
<dbReference type="InterPro" id="IPR046341">
    <property type="entry name" value="SET_dom_sf"/>
</dbReference>
<reference evidence="16" key="1">
    <citation type="journal article" date="2023" name="Science">
        <title>Elucidation of the pathway for biosynthesis of saponin adjuvants from the soapbark tree.</title>
        <authorList>
            <person name="Reed J."/>
            <person name="Orme A."/>
            <person name="El-Demerdash A."/>
            <person name="Owen C."/>
            <person name="Martin L.B.B."/>
            <person name="Misra R.C."/>
            <person name="Kikuchi S."/>
            <person name="Rejzek M."/>
            <person name="Martin A.C."/>
            <person name="Harkess A."/>
            <person name="Leebens-Mack J."/>
            <person name="Louveau T."/>
            <person name="Stephenson M.J."/>
            <person name="Osbourn A."/>
        </authorList>
    </citation>
    <scope>NUCLEOTIDE SEQUENCE</scope>
    <source>
        <strain evidence="16">S10</strain>
    </source>
</reference>
<evidence type="ECO:0000313" key="16">
    <source>
        <dbReference type="EMBL" id="KAJ7965499.1"/>
    </source>
</evidence>
<protein>
    <submittedName>
        <fullName evidence="16">Histone-lysine N-methyltransferase ASHH2</fullName>
    </submittedName>
</protein>
<dbReference type="PROSITE" id="PS50280">
    <property type="entry name" value="SET"/>
    <property type="match status" value="1"/>
</dbReference>
<evidence type="ECO:0000256" key="4">
    <source>
        <dbReference type="ARBA" id="ARBA00022603"/>
    </source>
</evidence>
<feature type="region of interest" description="Disordered" evidence="11">
    <location>
        <begin position="1341"/>
        <end position="1363"/>
    </location>
</feature>
<feature type="compositionally biased region" description="Polar residues" evidence="11">
    <location>
        <begin position="1354"/>
        <end position="1363"/>
    </location>
</feature>
<feature type="compositionally biased region" description="Low complexity" evidence="11">
    <location>
        <begin position="561"/>
        <end position="575"/>
    </location>
</feature>
<feature type="compositionally biased region" description="Basic residues" evidence="11">
    <location>
        <begin position="876"/>
        <end position="888"/>
    </location>
</feature>
<dbReference type="InterPro" id="IPR011124">
    <property type="entry name" value="Znf_CW"/>
</dbReference>
<feature type="compositionally biased region" description="Basic residues" evidence="11">
    <location>
        <begin position="770"/>
        <end position="780"/>
    </location>
</feature>
<organism evidence="16 17">
    <name type="scientific">Quillaja saponaria</name>
    <name type="common">Soap bark tree</name>
    <dbReference type="NCBI Taxonomy" id="32244"/>
    <lineage>
        <taxon>Eukaryota</taxon>
        <taxon>Viridiplantae</taxon>
        <taxon>Streptophyta</taxon>
        <taxon>Embryophyta</taxon>
        <taxon>Tracheophyta</taxon>
        <taxon>Spermatophyta</taxon>
        <taxon>Magnoliopsida</taxon>
        <taxon>eudicotyledons</taxon>
        <taxon>Gunneridae</taxon>
        <taxon>Pentapetalae</taxon>
        <taxon>rosids</taxon>
        <taxon>fabids</taxon>
        <taxon>Fabales</taxon>
        <taxon>Quillajaceae</taxon>
        <taxon>Quillaja</taxon>
    </lineage>
</organism>
<dbReference type="InterPro" id="IPR044437">
    <property type="entry name" value="SETD2/Set2_SET"/>
</dbReference>
<evidence type="ECO:0000256" key="1">
    <source>
        <dbReference type="ARBA" id="ARBA00004123"/>
    </source>
</evidence>
<keyword evidence="5" id="KW-0808">Transferase</keyword>
<keyword evidence="3" id="KW-0158">Chromosome</keyword>
<feature type="region of interest" description="Disordered" evidence="11">
    <location>
        <begin position="425"/>
        <end position="447"/>
    </location>
</feature>
<comment type="caution">
    <text evidence="16">The sequence shown here is derived from an EMBL/GenBank/DDBJ whole genome shotgun (WGS) entry which is preliminary data.</text>
</comment>
<evidence type="ECO:0000256" key="7">
    <source>
        <dbReference type="ARBA" id="ARBA00022723"/>
    </source>
</evidence>
<dbReference type="GO" id="GO:0008270">
    <property type="term" value="F:zinc ion binding"/>
    <property type="evidence" value="ECO:0007669"/>
    <property type="project" value="UniProtKB-KW"/>
</dbReference>
<dbReference type="GO" id="GO:0032259">
    <property type="term" value="P:methylation"/>
    <property type="evidence" value="ECO:0007669"/>
    <property type="project" value="UniProtKB-KW"/>
</dbReference>
<dbReference type="InterPro" id="IPR050777">
    <property type="entry name" value="SET2_Histone-Lys_MeTrsfase"/>
</dbReference>
<feature type="compositionally biased region" description="Basic and acidic residues" evidence="11">
    <location>
        <begin position="1703"/>
        <end position="1713"/>
    </location>
</feature>